<evidence type="ECO:0000313" key="2">
    <source>
        <dbReference type="EMBL" id="OAX33923.1"/>
    </source>
</evidence>
<proteinExistence type="predicted"/>
<feature type="non-terminal residue" evidence="2">
    <location>
        <position position="137"/>
    </location>
</feature>
<evidence type="ECO:0000313" key="3">
    <source>
        <dbReference type="Proteomes" id="UP000092154"/>
    </source>
</evidence>
<evidence type="ECO:0000256" key="1">
    <source>
        <dbReference type="SAM" id="MobiDB-lite"/>
    </source>
</evidence>
<dbReference type="Proteomes" id="UP000092154">
    <property type="component" value="Unassembled WGS sequence"/>
</dbReference>
<dbReference type="STRING" id="1314800.A0A1B7MMS6"/>
<organism evidence="2 3">
    <name type="scientific">Rhizopogon vinicolor AM-OR11-026</name>
    <dbReference type="NCBI Taxonomy" id="1314800"/>
    <lineage>
        <taxon>Eukaryota</taxon>
        <taxon>Fungi</taxon>
        <taxon>Dikarya</taxon>
        <taxon>Basidiomycota</taxon>
        <taxon>Agaricomycotina</taxon>
        <taxon>Agaricomycetes</taxon>
        <taxon>Agaricomycetidae</taxon>
        <taxon>Boletales</taxon>
        <taxon>Suillineae</taxon>
        <taxon>Rhizopogonaceae</taxon>
        <taxon>Rhizopogon</taxon>
    </lineage>
</organism>
<feature type="region of interest" description="Disordered" evidence="1">
    <location>
        <begin position="56"/>
        <end position="93"/>
    </location>
</feature>
<name>A0A1B7MMS6_9AGAM</name>
<protein>
    <submittedName>
        <fullName evidence="2">Uncharacterized protein</fullName>
    </submittedName>
</protein>
<dbReference type="InParanoid" id="A0A1B7MMS6"/>
<dbReference type="OrthoDB" id="2668396at2759"/>
<accession>A0A1B7MMS6</accession>
<gene>
    <name evidence="2" type="ORF">K503DRAFT_775077</name>
</gene>
<dbReference type="AlphaFoldDB" id="A0A1B7MMS6"/>
<reference evidence="2 3" key="1">
    <citation type="submission" date="2016-06" db="EMBL/GenBank/DDBJ databases">
        <title>Comparative genomics of the ectomycorrhizal sister species Rhizopogon vinicolor and Rhizopogon vesiculosus (Basidiomycota: Boletales) reveals a divergence of the mating type B locus.</title>
        <authorList>
            <consortium name="DOE Joint Genome Institute"/>
            <person name="Mujic A.B."/>
            <person name="Kuo A."/>
            <person name="Tritt A."/>
            <person name="Lipzen A."/>
            <person name="Chen C."/>
            <person name="Johnson J."/>
            <person name="Sharma A."/>
            <person name="Barry K."/>
            <person name="Grigoriev I.V."/>
            <person name="Spatafora J.W."/>
        </authorList>
    </citation>
    <scope>NUCLEOTIDE SEQUENCE [LARGE SCALE GENOMIC DNA]</scope>
    <source>
        <strain evidence="2 3">AM-OR11-026</strain>
    </source>
</reference>
<keyword evidence="3" id="KW-1185">Reference proteome</keyword>
<dbReference type="EMBL" id="KV448683">
    <property type="protein sequence ID" value="OAX33923.1"/>
    <property type="molecule type" value="Genomic_DNA"/>
</dbReference>
<sequence length="137" mass="15083">MSVPTHTSSYSKFSHAGVIIEASQIDKIPPGLQGPPGAQHLCQSFSIHSSSLSFLVARRAPPPPPPRFLTSQSITFPSEDPFNDSNSCTIPIPRRPTLQRTRFASQSYTVRLPSSNPIDALLRQQTAQRAAMERETR</sequence>